<protein>
    <recommendedName>
        <fullName evidence="2">Apea-like HEPN domain-containing protein</fullName>
    </recommendedName>
</protein>
<feature type="non-terminal residue" evidence="1">
    <location>
        <position position="147"/>
    </location>
</feature>
<accession>X1EZF3</accession>
<dbReference type="EMBL" id="BARU01009508">
    <property type="protein sequence ID" value="GAH37967.1"/>
    <property type="molecule type" value="Genomic_DNA"/>
</dbReference>
<gene>
    <name evidence="1" type="ORF">S03H2_18338</name>
</gene>
<reference evidence="1" key="1">
    <citation type="journal article" date="2014" name="Front. Microbiol.">
        <title>High frequency of phylogenetically diverse reductive dehalogenase-homologous genes in deep subseafloor sedimentary metagenomes.</title>
        <authorList>
            <person name="Kawai M."/>
            <person name="Futagami T."/>
            <person name="Toyoda A."/>
            <person name="Takaki Y."/>
            <person name="Nishi S."/>
            <person name="Hori S."/>
            <person name="Arai W."/>
            <person name="Tsubouchi T."/>
            <person name="Morono Y."/>
            <person name="Uchiyama I."/>
            <person name="Ito T."/>
            <person name="Fujiyama A."/>
            <person name="Inagaki F."/>
            <person name="Takami H."/>
        </authorList>
    </citation>
    <scope>NUCLEOTIDE SEQUENCE</scope>
    <source>
        <strain evidence="1">Expedition CK06-06</strain>
    </source>
</reference>
<dbReference type="AlphaFoldDB" id="X1EZF3"/>
<proteinExistence type="predicted"/>
<evidence type="ECO:0000313" key="1">
    <source>
        <dbReference type="EMBL" id="GAH37967.1"/>
    </source>
</evidence>
<evidence type="ECO:0008006" key="2">
    <source>
        <dbReference type="Google" id="ProtNLM"/>
    </source>
</evidence>
<sequence length="147" mass="16843">MERFVNAIKNYLDTENWYGAIVLSLIMPDICGKIAYPTLNTSGERYRKWFDDYLSEYRPATSMTASDCYALRCSVLHAGTDDITEQGAKDTLEKFYFSTTGSHMIRIDEGLVVNVTRFCEEVIQAIEKWCKDVEGNENTQKAIQELL</sequence>
<organism evidence="1">
    <name type="scientific">marine sediment metagenome</name>
    <dbReference type="NCBI Taxonomy" id="412755"/>
    <lineage>
        <taxon>unclassified sequences</taxon>
        <taxon>metagenomes</taxon>
        <taxon>ecological metagenomes</taxon>
    </lineage>
</organism>
<comment type="caution">
    <text evidence="1">The sequence shown here is derived from an EMBL/GenBank/DDBJ whole genome shotgun (WGS) entry which is preliminary data.</text>
</comment>
<name>X1EZF3_9ZZZZ</name>